<protein>
    <submittedName>
        <fullName evidence="1">Uncharacterized protein</fullName>
    </submittedName>
</protein>
<gene>
    <name evidence="1" type="ORF">NC653_010028</name>
</gene>
<proteinExistence type="predicted"/>
<accession>A0AAD6WAF2</accession>
<dbReference type="Proteomes" id="UP001164929">
    <property type="component" value="Chromosome 3"/>
</dbReference>
<evidence type="ECO:0000313" key="2">
    <source>
        <dbReference type="Proteomes" id="UP001164929"/>
    </source>
</evidence>
<dbReference type="EMBL" id="JAQIZT010000003">
    <property type="protein sequence ID" value="KAJ7005405.1"/>
    <property type="molecule type" value="Genomic_DNA"/>
</dbReference>
<comment type="caution">
    <text evidence="1">The sequence shown here is derived from an EMBL/GenBank/DDBJ whole genome shotgun (WGS) entry which is preliminary data.</text>
</comment>
<evidence type="ECO:0000313" key="1">
    <source>
        <dbReference type="EMBL" id="KAJ7005405.1"/>
    </source>
</evidence>
<organism evidence="1 2">
    <name type="scientific">Populus alba x Populus x berolinensis</name>
    <dbReference type="NCBI Taxonomy" id="444605"/>
    <lineage>
        <taxon>Eukaryota</taxon>
        <taxon>Viridiplantae</taxon>
        <taxon>Streptophyta</taxon>
        <taxon>Embryophyta</taxon>
        <taxon>Tracheophyta</taxon>
        <taxon>Spermatophyta</taxon>
        <taxon>Magnoliopsida</taxon>
        <taxon>eudicotyledons</taxon>
        <taxon>Gunneridae</taxon>
        <taxon>Pentapetalae</taxon>
        <taxon>rosids</taxon>
        <taxon>fabids</taxon>
        <taxon>Malpighiales</taxon>
        <taxon>Salicaceae</taxon>
        <taxon>Saliceae</taxon>
        <taxon>Populus</taxon>
    </lineage>
</organism>
<dbReference type="AlphaFoldDB" id="A0AAD6WAF2"/>
<keyword evidence="2" id="KW-1185">Reference proteome</keyword>
<reference evidence="1" key="1">
    <citation type="journal article" date="2023" name="Mol. Ecol. Resour.">
        <title>Chromosome-level genome assembly of a triploid poplar Populus alba 'Berolinensis'.</title>
        <authorList>
            <person name="Chen S."/>
            <person name="Yu Y."/>
            <person name="Wang X."/>
            <person name="Wang S."/>
            <person name="Zhang T."/>
            <person name="Zhou Y."/>
            <person name="He R."/>
            <person name="Meng N."/>
            <person name="Wang Y."/>
            <person name="Liu W."/>
            <person name="Liu Z."/>
            <person name="Liu J."/>
            <person name="Guo Q."/>
            <person name="Huang H."/>
            <person name="Sederoff R.R."/>
            <person name="Wang G."/>
            <person name="Qu G."/>
            <person name="Chen S."/>
        </authorList>
    </citation>
    <scope>NUCLEOTIDE SEQUENCE</scope>
    <source>
        <strain evidence="1">SC-2020</strain>
    </source>
</reference>
<sequence>MSQTQLWVKLDQFSFFHKVAGACVLFQQLCALSDKYKPFRQGDEPEGPIQCLVTLPVVPIEEISKTFNAR</sequence>
<name>A0AAD6WAF2_9ROSI</name>